<protein>
    <submittedName>
        <fullName evidence="5">Beta-glucosidase</fullName>
    </submittedName>
</protein>
<dbReference type="GO" id="GO:0009251">
    <property type="term" value="P:glucan catabolic process"/>
    <property type="evidence" value="ECO:0007669"/>
    <property type="project" value="TreeGrafter"/>
</dbReference>
<dbReference type="InterPro" id="IPR002772">
    <property type="entry name" value="Glyco_hydro_3_C"/>
</dbReference>
<evidence type="ECO:0000256" key="1">
    <source>
        <dbReference type="ARBA" id="ARBA00005336"/>
    </source>
</evidence>
<dbReference type="SUPFAM" id="SSF52279">
    <property type="entry name" value="Beta-D-glucan exohydrolase, C-terminal domain"/>
    <property type="match status" value="1"/>
</dbReference>
<dbReference type="FunFam" id="3.40.50.1700:FF:000016">
    <property type="entry name" value="Periplasmic beta-glucosidase, xylosidase/arabinosidase"/>
    <property type="match status" value="1"/>
</dbReference>
<evidence type="ECO:0000256" key="2">
    <source>
        <dbReference type="ARBA" id="ARBA00022801"/>
    </source>
</evidence>
<dbReference type="Gene3D" id="2.60.40.10">
    <property type="entry name" value="Immunoglobulins"/>
    <property type="match status" value="1"/>
</dbReference>
<dbReference type="EMBL" id="VOHS01000003">
    <property type="protein sequence ID" value="TWW01890.1"/>
    <property type="molecule type" value="Genomic_DNA"/>
</dbReference>
<dbReference type="SUPFAM" id="SSF51445">
    <property type="entry name" value="(Trans)glycosidases"/>
    <property type="match status" value="1"/>
</dbReference>
<evidence type="ECO:0000256" key="3">
    <source>
        <dbReference type="SAM" id="SignalP"/>
    </source>
</evidence>
<accession>A0A5C6LZ82</accession>
<dbReference type="Pfam" id="PF14310">
    <property type="entry name" value="Fn3-like"/>
    <property type="match status" value="1"/>
</dbReference>
<proteinExistence type="inferred from homology"/>
<dbReference type="Gene3D" id="3.40.50.1700">
    <property type="entry name" value="Glycoside hydrolase family 3 C-terminal domain"/>
    <property type="match status" value="1"/>
</dbReference>
<feature type="chain" id="PRO_5022932545" evidence="3">
    <location>
        <begin position="29"/>
        <end position="807"/>
    </location>
</feature>
<keyword evidence="3" id="KW-0732">Signal</keyword>
<dbReference type="InterPro" id="IPR036881">
    <property type="entry name" value="Glyco_hydro_3_C_sf"/>
</dbReference>
<comment type="similarity">
    <text evidence="1">Belongs to the glycosyl hydrolase 3 family.</text>
</comment>
<dbReference type="SMART" id="SM01217">
    <property type="entry name" value="Fn3_like"/>
    <property type="match status" value="1"/>
</dbReference>
<feature type="domain" description="Fibronectin type III-like" evidence="4">
    <location>
        <begin position="719"/>
        <end position="788"/>
    </location>
</feature>
<dbReference type="InterPro" id="IPR026891">
    <property type="entry name" value="Fn3-like"/>
</dbReference>
<dbReference type="PANTHER" id="PTHR30620:SF123">
    <property type="entry name" value="BETA-XYLOSIDASE"/>
    <property type="match status" value="1"/>
</dbReference>
<reference evidence="5 6" key="1">
    <citation type="submission" date="2019-08" db="EMBL/GenBank/DDBJ databases">
        <title>Whole genome sequencing of chitin degrading bacteria Chitinophaga pinensis YS16.</title>
        <authorList>
            <person name="Singh R.P."/>
            <person name="Manchanda G."/>
            <person name="Maurya I.K."/>
            <person name="Joshi N.K."/>
            <person name="Srivastava A.K."/>
        </authorList>
    </citation>
    <scope>NUCLEOTIDE SEQUENCE [LARGE SCALE GENOMIC DNA]</scope>
    <source>
        <strain evidence="5 6">YS-16</strain>
    </source>
</reference>
<dbReference type="InterPro" id="IPR036962">
    <property type="entry name" value="Glyco_hydro_3_N_sf"/>
</dbReference>
<dbReference type="PANTHER" id="PTHR30620">
    <property type="entry name" value="PERIPLASMIC BETA-GLUCOSIDASE-RELATED"/>
    <property type="match status" value="1"/>
</dbReference>
<dbReference type="AlphaFoldDB" id="A0A5C6LZ82"/>
<sequence>MKMKKTAGSRSHFMLCIAMLGLGTQAFAQVKKTPTTSVVYKNASAPVDARVKDLLKRMTLEEKVGQLCTLLGWEMYDKKGDSVGVSDKFKSVMSKRYIGSFWATLRADPWTQKTLVTGLSPKQAAIATNALQKYMMENTRLGIPLLLAEECPHGHMAIGTTVFSTSIGQASTWDPALIQEMAGAIAKEARVQGAHIGYGPVLDLVREPRWSRLEETYGEDPYLISQMGISMVKGFQGSNIGSGSNVISTLKHFTAYGSPEGGHNGGIALTGLRDLYSSYLPPFQAAVKAGALSIMASYNSIDGIPCSSNSFLLKDVLVKQWGFRGFSVSDLGGIPGVRSTHHVAATMEEAATLAINAGLDADLGGEAYGDALIKAVNNKKVTIATLDTAVAHVLRLKFTMGLFEHPYVDVDVAEKTVGTAANRELSKRVAAESIVLMKNDNGLLPLKKTIKNLAVIGPNADNIYNQLGDYTAPQPQEKIVTVLEGIKAKVSGDTKVTYVKGCAIRDTAHANISAAVAAAQQADAVVIVLGGSSARDFETTFQSTGAAEVKAAEVAVSDMESGEGYDRVSLDLMGLQSKLLESIVATGKPVVLVLIEGRPLNINWAAKNVPAIVNAWYPGQEGGNAVADVLFGDYNPAGRLPVSIPKSVGQLPVYYNYKSAARHDYVEMDAKPLYSFGHGLSYASFEYKELQSAVQANGNNLKVTVSFKLKNTSSVAGDEVAQLYIRDNASSVVTAVKQLKKFQRVHLAPGEQKEIKFELSPDDLRLLNVDMKWVVEPGTFTLMVGASSEDIRLNGQFEVKQQVVCKY</sequence>
<dbReference type="Pfam" id="PF00933">
    <property type="entry name" value="Glyco_hydro_3"/>
    <property type="match status" value="1"/>
</dbReference>
<feature type="signal peptide" evidence="3">
    <location>
        <begin position="1"/>
        <end position="28"/>
    </location>
</feature>
<organism evidence="5 6">
    <name type="scientific">Chitinophaga pinensis</name>
    <dbReference type="NCBI Taxonomy" id="79329"/>
    <lineage>
        <taxon>Bacteria</taxon>
        <taxon>Pseudomonadati</taxon>
        <taxon>Bacteroidota</taxon>
        <taxon>Chitinophagia</taxon>
        <taxon>Chitinophagales</taxon>
        <taxon>Chitinophagaceae</taxon>
        <taxon>Chitinophaga</taxon>
    </lineage>
</organism>
<dbReference type="InterPro" id="IPR001764">
    <property type="entry name" value="Glyco_hydro_3_N"/>
</dbReference>
<dbReference type="OrthoDB" id="721009at2"/>
<evidence type="ECO:0000313" key="6">
    <source>
        <dbReference type="Proteomes" id="UP000318815"/>
    </source>
</evidence>
<dbReference type="InterPro" id="IPR051915">
    <property type="entry name" value="Cellulose_Degrad_GH3"/>
</dbReference>
<dbReference type="Pfam" id="PF01915">
    <property type="entry name" value="Glyco_hydro_3_C"/>
    <property type="match status" value="1"/>
</dbReference>
<name>A0A5C6LZ82_9BACT</name>
<dbReference type="InterPro" id="IPR013783">
    <property type="entry name" value="Ig-like_fold"/>
</dbReference>
<keyword evidence="2" id="KW-0378">Hydrolase</keyword>
<dbReference type="GO" id="GO:0008422">
    <property type="term" value="F:beta-glucosidase activity"/>
    <property type="evidence" value="ECO:0007669"/>
    <property type="project" value="UniProtKB-ARBA"/>
</dbReference>
<dbReference type="PRINTS" id="PR00133">
    <property type="entry name" value="GLHYDRLASE3"/>
</dbReference>
<dbReference type="InterPro" id="IPR017853">
    <property type="entry name" value="GH"/>
</dbReference>
<dbReference type="Gene3D" id="3.20.20.300">
    <property type="entry name" value="Glycoside hydrolase, family 3, N-terminal domain"/>
    <property type="match status" value="1"/>
</dbReference>
<comment type="caution">
    <text evidence="5">The sequence shown here is derived from an EMBL/GenBank/DDBJ whole genome shotgun (WGS) entry which is preliminary data.</text>
</comment>
<evidence type="ECO:0000313" key="5">
    <source>
        <dbReference type="EMBL" id="TWW01890.1"/>
    </source>
</evidence>
<dbReference type="FunFam" id="2.60.40.10:FF:000495">
    <property type="entry name" value="Periplasmic beta-glucosidase"/>
    <property type="match status" value="1"/>
</dbReference>
<keyword evidence="6" id="KW-1185">Reference proteome</keyword>
<gene>
    <name evidence="5" type="ORF">FEF09_04825</name>
</gene>
<evidence type="ECO:0000259" key="4">
    <source>
        <dbReference type="SMART" id="SM01217"/>
    </source>
</evidence>
<dbReference type="Proteomes" id="UP000318815">
    <property type="component" value="Unassembled WGS sequence"/>
</dbReference>